<dbReference type="InterPro" id="IPR043202">
    <property type="entry name" value="Band-7_stomatin-like"/>
</dbReference>
<dbReference type="AlphaFoldDB" id="A0A4E0RIK6"/>
<comment type="caution">
    <text evidence="2">The sequence shown here is derived from an EMBL/GenBank/DDBJ whole genome shotgun (WGS) entry which is preliminary data.</text>
</comment>
<comment type="similarity">
    <text evidence="1">Belongs to the band 7/mec-2 family.</text>
</comment>
<dbReference type="Gene3D" id="3.30.479.30">
    <property type="entry name" value="Band 7 domain"/>
    <property type="match status" value="1"/>
</dbReference>
<dbReference type="InterPro" id="IPR001972">
    <property type="entry name" value="Stomatin_HflK_fam"/>
</dbReference>
<evidence type="ECO:0000256" key="1">
    <source>
        <dbReference type="ARBA" id="ARBA00008164"/>
    </source>
</evidence>
<dbReference type="SUPFAM" id="SSF117892">
    <property type="entry name" value="Band 7/SPFH domain"/>
    <property type="match status" value="1"/>
</dbReference>
<dbReference type="PRINTS" id="PR00721">
    <property type="entry name" value="STOMATIN"/>
</dbReference>
<organism evidence="2 3">
    <name type="scientific">Fasciola hepatica</name>
    <name type="common">Liver fluke</name>
    <dbReference type="NCBI Taxonomy" id="6192"/>
    <lineage>
        <taxon>Eukaryota</taxon>
        <taxon>Metazoa</taxon>
        <taxon>Spiralia</taxon>
        <taxon>Lophotrochozoa</taxon>
        <taxon>Platyhelminthes</taxon>
        <taxon>Trematoda</taxon>
        <taxon>Digenea</taxon>
        <taxon>Plagiorchiida</taxon>
        <taxon>Echinostomata</taxon>
        <taxon>Echinostomatoidea</taxon>
        <taxon>Fasciolidae</taxon>
        <taxon>Fasciola</taxon>
    </lineage>
</organism>
<dbReference type="EMBL" id="JXXN02000091">
    <property type="protein sequence ID" value="THD28709.1"/>
    <property type="molecule type" value="Genomic_DNA"/>
</dbReference>
<dbReference type="FunFam" id="3.30.479.30:FF:000004">
    <property type="entry name" value="Putative membrane protease family, stomatin"/>
    <property type="match status" value="1"/>
</dbReference>
<reference evidence="2" key="1">
    <citation type="submission" date="2019-03" db="EMBL/GenBank/DDBJ databases">
        <title>Improved annotation for the trematode Fasciola hepatica.</title>
        <authorList>
            <person name="Choi Y.-J."/>
            <person name="Martin J."/>
            <person name="Mitreva M."/>
        </authorList>
    </citation>
    <scope>NUCLEOTIDE SEQUENCE [LARGE SCALE GENOMIC DNA]</scope>
</reference>
<evidence type="ECO:0000313" key="3">
    <source>
        <dbReference type="Proteomes" id="UP000230066"/>
    </source>
</evidence>
<dbReference type="PANTHER" id="PTHR10264:SF117">
    <property type="entry name" value="ERYTHROCYTE BAND 7 INTEGRAL MEMBRANE PROTEIN-LIKE"/>
    <property type="match status" value="1"/>
</dbReference>
<accession>A0A4E0RIK6</accession>
<dbReference type="SMART" id="SM00244">
    <property type="entry name" value="PHB"/>
    <property type="match status" value="1"/>
</dbReference>
<protein>
    <submittedName>
        <fullName evidence="2">Erythrocyte band 7 integral membrane protein</fullName>
    </submittedName>
</protein>
<keyword evidence="3" id="KW-1185">Reference proteome</keyword>
<dbReference type="PANTHER" id="PTHR10264">
    <property type="entry name" value="BAND 7 PROTEIN-RELATED"/>
    <property type="match status" value="1"/>
</dbReference>
<dbReference type="InterPro" id="IPR001107">
    <property type="entry name" value="Band_7"/>
</dbReference>
<proteinExistence type="inferred from homology"/>
<dbReference type="Gene3D" id="6.10.250.2090">
    <property type="match status" value="1"/>
</dbReference>
<gene>
    <name evidence="2" type="ORF">D915_000463</name>
</gene>
<evidence type="ECO:0000313" key="2">
    <source>
        <dbReference type="EMBL" id="THD28709.1"/>
    </source>
</evidence>
<sequence>MNLPRRVRPLEHNLSMQSSPGTADVHQIELHENRGHRESENVIQLVTKRPVSGNLTTAKVYPISDNTDPIDLEPEGHGFCGYFLIALAVLMYIFLFPILVLFSFKVIQSYERGVMLRLGKLRKHKGSAIMSSGIQFVLPCVDTIQKVDMRTISEVIPPQEVLTRDSVTVTVDAIVYMRVIEPASAILRVANWLQSTGLLAVSTLRSVLGHYDLAALLTNREEIDTYLKKSLEAATREWGIKVERVEIKDVALPQDMQRAMAAEAQATRAACAKVIAAKGELDSAHMLQQAAQTMSGSPAALQLRYLQTLATIATEQNSTIIFPLPIELMSALTSRNK</sequence>
<dbReference type="GO" id="GO:0009898">
    <property type="term" value="C:cytoplasmic side of plasma membrane"/>
    <property type="evidence" value="ECO:0007669"/>
    <property type="project" value="UniProtKB-ARBA"/>
</dbReference>
<dbReference type="Pfam" id="PF01145">
    <property type="entry name" value="Band_7"/>
    <property type="match status" value="1"/>
</dbReference>
<dbReference type="InterPro" id="IPR036013">
    <property type="entry name" value="Band_7/SPFH_dom_sf"/>
</dbReference>
<name>A0A4E0RIK6_FASHE</name>
<dbReference type="Proteomes" id="UP000230066">
    <property type="component" value="Unassembled WGS sequence"/>
</dbReference>